<dbReference type="RefSeq" id="XP_020549199.1">
    <property type="nucleotide sequence ID" value="XM_020693540.1"/>
</dbReference>
<dbReference type="Proteomes" id="UP000504604">
    <property type="component" value="Linkage group LG4"/>
</dbReference>
<dbReference type="GO" id="GO:0004672">
    <property type="term" value="F:protein kinase activity"/>
    <property type="evidence" value="ECO:0007669"/>
    <property type="project" value="InterPro"/>
</dbReference>
<dbReference type="Gene3D" id="1.10.510.10">
    <property type="entry name" value="Transferase(Phosphotransferase) domain 1"/>
    <property type="match status" value="1"/>
</dbReference>
<name>A0A8M8UYX9_SESIN</name>
<keyword evidence="1" id="KW-0067">ATP-binding</keyword>
<dbReference type="GeneID" id="105160733"/>
<sequence>MSTIYDNWERLVAAALKKQQLWELCHDHSRSPSILSEASDFSSNFNSTSPLHDLALDFSSPESFLRSATVTRRLALVSDFSSAFDFEDVSLASSVLLGRGTFGSTYTIAMENGVQIVVKRLKSMNVSEQQFKSQMEVVGNVRHENVAALRAYYSSEEERLMLYDYYSDGSVHALLHGQTGQNQSPVDWETRWRIALGAARGIAAIHSQNGGKLIHGNIKSIKYFS</sequence>
<dbReference type="PROSITE" id="PS50011">
    <property type="entry name" value="PROTEIN_KINASE_DOM"/>
    <property type="match status" value="1"/>
</dbReference>
<gene>
    <name evidence="4" type="primary">LOC105160733</name>
</gene>
<protein>
    <submittedName>
        <fullName evidence="4">Probable inactive receptor kinase At4g23740 isoform X2</fullName>
    </submittedName>
</protein>
<keyword evidence="4" id="KW-0418">Kinase</keyword>
<reference evidence="4" key="1">
    <citation type="submission" date="2025-08" db="UniProtKB">
        <authorList>
            <consortium name="RefSeq"/>
        </authorList>
    </citation>
    <scope>IDENTIFICATION</scope>
</reference>
<dbReference type="GO" id="GO:0005524">
    <property type="term" value="F:ATP binding"/>
    <property type="evidence" value="ECO:0007669"/>
    <property type="project" value="UniProtKB-UniRule"/>
</dbReference>
<dbReference type="InterPro" id="IPR011009">
    <property type="entry name" value="Kinase-like_dom_sf"/>
</dbReference>
<dbReference type="InterPro" id="IPR050994">
    <property type="entry name" value="At_inactive_RLKs"/>
</dbReference>
<dbReference type="AlphaFoldDB" id="A0A8M8UYX9"/>
<accession>A0A8M8UYX9</accession>
<dbReference type="PANTHER" id="PTHR48010">
    <property type="entry name" value="OS05G0588300 PROTEIN"/>
    <property type="match status" value="1"/>
</dbReference>
<dbReference type="Pfam" id="PF07714">
    <property type="entry name" value="PK_Tyr_Ser-Thr"/>
    <property type="match status" value="1"/>
</dbReference>
<dbReference type="InterPro" id="IPR000719">
    <property type="entry name" value="Prot_kinase_dom"/>
</dbReference>
<keyword evidence="3" id="KW-1185">Reference proteome</keyword>
<dbReference type="Gene3D" id="3.30.200.20">
    <property type="entry name" value="Phosphorylase Kinase, domain 1"/>
    <property type="match status" value="1"/>
</dbReference>
<dbReference type="PANTHER" id="PTHR48010:SF1">
    <property type="entry name" value="PROTEIN KINASE DOMAIN-CONTAINING PROTEIN"/>
    <property type="match status" value="1"/>
</dbReference>
<feature type="domain" description="Protein kinase" evidence="2">
    <location>
        <begin position="91"/>
        <end position="225"/>
    </location>
</feature>
<evidence type="ECO:0000256" key="1">
    <source>
        <dbReference type="PROSITE-ProRule" id="PRU10141"/>
    </source>
</evidence>
<evidence type="ECO:0000259" key="2">
    <source>
        <dbReference type="PROSITE" id="PS50011"/>
    </source>
</evidence>
<organism evidence="3 4">
    <name type="scientific">Sesamum indicum</name>
    <name type="common">Oriental sesame</name>
    <name type="synonym">Sesamum orientale</name>
    <dbReference type="NCBI Taxonomy" id="4182"/>
    <lineage>
        <taxon>Eukaryota</taxon>
        <taxon>Viridiplantae</taxon>
        <taxon>Streptophyta</taxon>
        <taxon>Embryophyta</taxon>
        <taxon>Tracheophyta</taxon>
        <taxon>Spermatophyta</taxon>
        <taxon>Magnoliopsida</taxon>
        <taxon>eudicotyledons</taxon>
        <taxon>Gunneridae</taxon>
        <taxon>Pentapetalae</taxon>
        <taxon>asterids</taxon>
        <taxon>lamiids</taxon>
        <taxon>Lamiales</taxon>
        <taxon>Pedaliaceae</taxon>
        <taxon>Sesamum</taxon>
    </lineage>
</organism>
<keyword evidence="4" id="KW-0675">Receptor</keyword>
<dbReference type="InterPro" id="IPR001245">
    <property type="entry name" value="Ser-Thr/Tyr_kinase_cat_dom"/>
</dbReference>
<evidence type="ECO:0000313" key="4">
    <source>
        <dbReference type="RefSeq" id="XP_020549199.1"/>
    </source>
</evidence>
<proteinExistence type="predicted"/>
<feature type="binding site" evidence="1">
    <location>
        <position position="119"/>
    </location>
    <ligand>
        <name>ATP</name>
        <dbReference type="ChEBI" id="CHEBI:30616"/>
    </ligand>
</feature>
<keyword evidence="4" id="KW-0808">Transferase</keyword>
<evidence type="ECO:0000313" key="3">
    <source>
        <dbReference type="Proteomes" id="UP000504604"/>
    </source>
</evidence>
<dbReference type="PROSITE" id="PS00107">
    <property type="entry name" value="PROTEIN_KINASE_ATP"/>
    <property type="match status" value="1"/>
</dbReference>
<keyword evidence="1" id="KW-0547">Nucleotide-binding</keyword>
<dbReference type="InterPro" id="IPR017441">
    <property type="entry name" value="Protein_kinase_ATP_BS"/>
</dbReference>
<dbReference type="SUPFAM" id="SSF56112">
    <property type="entry name" value="Protein kinase-like (PK-like)"/>
    <property type="match status" value="1"/>
</dbReference>